<proteinExistence type="predicted"/>
<keyword evidence="2" id="KW-0732">Signal</keyword>
<dbReference type="CDD" id="cd10970">
    <property type="entry name" value="CE4_DAC_u1_6s"/>
    <property type="match status" value="1"/>
</dbReference>
<accession>A0A1K0FN16</accession>
<dbReference type="AlphaFoldDB" id="A0A1K0FN16"/>
<evidence type="ECO:0000313" key="5">
    <source>
        <dbReference type="Proteomes" id="UP000182486"/>
    </source>
</evidence>
<dbReference type="Pfam" id="PF01522">
    <property type="entry name" value="Polysacc_deac_1"/>
    <property type="match status" value="1"/>
</dbReference>
<dbReference type="RefSeq" id="WP_071805032.1">
    <property type="nucleotide sequence ID" value="NZ_MEIA01000108.1"/>
</dbReference>
<keyword evidence="5" id="KW-1185">Reference proteome</keyword>
<comment type="caution">
    <text evidence="4">The sequence shown here is derived from an EMBL/GenBank/DDBJ whole genome shotgun (WGS) entry which is preliminary data.</text>
</comment>
<organism evidence="4 5">
    <name type="scientific">Couchioplanes caeruleus subsp. caeruleus</name>
    <dbReference type="NCBI Taxonomy" id="56427"/>
    <lineage>
        <taxon>Bacteria</taxon>
        <taxon>Bacillati</taxon>
        <taxon>Actinomycetota</taxon>
        <taxon>Actinomycetes</taxon>
        <taxon>Micromonosporales</taxon>
        <taxon>Micromonosporaceae</taxon>
        <taxon>Couchioplanes</taxon>
    </lineage>
</organism>
<dbReference type="Proteomes" id="UP000182486">
    <property type="component" value="Unassembled WGS sequence"/>
</dbReference>
<dbReference type="PANTHER" id="PTHR34216:SF3">
    <property type="entry name" value="POLY-BETA-1,6-N-ACETYL-D-GLUCOSAMINE N-DEACETYLASE"/>
    <property type="match status" value="1"/>
</dbReference>
<gene>
    <name evidence="4" type="ORF">BG844_10925</name>
</gene>
<dbReference type="Gene3D" id="3.20.20.370">
    <property type="entry name" value="Glycoside hydrolase/deacetylase"/>
    <property type="match status" value="1"/>
</dbReference>
<dbReference type="GO" id="GO:0005975">
    <property type="term" value="P:carbohydrate metabolic process"/>
    <property type="evidence" value="ECO:0007669"/>
    <property type="project" value="InterPro"/>
</dbReference>
<dbReference type="PANTHER" id="PTHR34216">
    <property type="match status" value="1"/>
</dbReference>
<comment type="subcellular location">
    <subcellularLocation>
        <location evidence="1">Secreted</location>
    </subcellularLocation>
</comment>
<name>A0A1K0FN16_9ACTN</name>
<dbReference type="GO" id="GO:0016810">
    <property type="term" value="F:hydrolase activity, acting on carbon-nitrogen (but not peptide) bonds"/>
    <property type="evidence" value="ECO:0007669"/>
    <property type="project" value="InterPro"/>
</dbReference>
<dbReference type="InterPro" id="IPR051398">
    <property type="entry name" value="Polysacch_Deacetylase"/>
</dbReference>
<protein>
    <recommendedName>
        <fullName evidence="3">NodB homology domain-containing protein</fullName>
    </recommendedName>
</protein>
<dbReference type="SUPFAM" id="SSF88713">
    <property type="entry name" value="Glycoside hydrolase/deacetylase"/>
    <property type="match status" value="1"/>
</dbReference>
<dbReference type="InterPro" id="IPR011330">
    <property type="entry name" value="Glyco_hydro/deAcase_b/a-brl"/>
</dbReference>
<dbReference type="EMBL" id="MEIA01000108">
    <property type="protein sequence ID" value="OJF14221.1"/>
    <property type="molecule type" value="Genomic_DNA"/>
</dbReference>
<reference evidence="4 5" key="1">
    <citation type="submission" date="2016-09" db="EMBL/GenBank/DDBJ databases">
        <title>Couchioplanes caeruleus draft genome sequence.</title>
        <authorList>
            <person name="Sheehan J."/>
            <person name="Caffrey P."/>
        </authorList>
    </citation>
    <scope>NUCLEOTIDE SEQUENCE [LARGE SCALE GENOMIC DNA]</scope>
    <source>
        <strain evidence="4 5">DSM 43634</strain>
    </source>
</reference>
<evidence type="ECO:0000256" key="2">
    <source>
        <dbReference type="ARBA" id="ARBA00022729"/>
    </source>
</evidence>
<dbReference type="GO" id="GO:0005576">
    <property type="term" value="C:extracellular region"/>
    <property type="evidence" value="ECO:0007669"/>
    <property type="project" value="UniProtKB-SubCell"/>
</dbReference>
<sequence>MPIIAPRSVPKWAPAKWTQNFQTGHDWSVTGGNVGSSNLNDATEFVRGTQSVSVTTAGRATANGATVDQANIQKFGGQALNLTGKAIRLMFKVSDVSKLRHINFYVGTAGLANYFRWRVHTHTNTQNWVQSGEWVLITLQWGDVLSAGGSMSLSAARVPSTRTGFTDLRFQVLDAGTGPVTVRLQSVELVEDTSVDYPKGLVSITFDDSWSDVFDNARPAMDTYGFRGTTYTIADQIGTAGRYNLAQLKAAQNLSGWEVAGHAYQGAAHAARYDGVTADKVDADAGNLRAWMVNNGFHSDSFAYPGGRFGKTTDGVSVEEIVARYFSTGRSIISADNRESTPPPMPHRLRSVTGISSIAPGQSNPANLTGPGGLLDRAQLSGGWLILCFHRVVTTTPTNDAECHKDDFAAIMRAINSRGMPVLTVGEVMQ</sequence>
<evidence type="ECO:0000256" key="1">
    <source>
        <dbReference type="ARBA" id="ARBA00004613"/>
    </source>
</evidence>
<dbReference type="InterPro" id="IPR002509">
    <property type="entry name" value="NODB_dom"/>
</dbReference>
<evidence type="ECO:0000313" key="4">
    <source>
        <dbReference type="EMBL" id="OJF14221.1"/>
    </source>
</evidence>
<feature type="domain" description="NodB homology" evidence="3">
    <location>
        <begin position="196"/>
        <end position="313"/>
    </location>
</feature>
<evidence type="ECO:0000259" key="3">
    <source>
        <dbReference type="Pfam" id="PF01522"/>
    </source>
</evidence>